<evidence type="ECO:0000313" key="17">
    <source>
        <dbReference type="EMBL" id="GAD97601.1"/>
    </source>
</evidence>
<dbReference type="Pfam" id="PF07731">
    <property type="entry name" value="Cu-oxidase_2"/>
    <property type="match status" value="1"/>
</dbReference>
<evidence type="ECO:0000256" key="6">
    <source>
        <dbReference type="ARBA" id="ARBA00022729"/>
    </source>
</evidence>
<evidence type="ECO:0000256" key="13">
    <source>
        <dbReference type="SAM" id="SignalP"/>
    </source>
</evidence>
<dbReference type="Proteomes" id="UP000018001">
    <property type="component" value="Unassembled WGS sequence"/>
</dbReference>
<evidence type="ECO:0000256" key="11">
    <source>
        <dbReference type="ARBA" id="ARBA00023180"/>
    </source>
</evidence>
<dbReference type="InterPro" id="IPR001117">
    <property type="entry name" value="Cu-oxidase_2nd"/>
</dbReference>
<dbReference type="GO" id="GO:0005507">
    <property type="term" value="F:copper ion binding"/>
    <property type="evidence" value="ECO:0007669"/>
    <property type="project" value="InterPro"/>
</dbReference>
<dbReference type="PANTHER" id="PTHR11709:SF502">
    <property type="entry name" value="MULTICOPPER OXIDASE"/>
    <property type="match status" value="1"/>
</dbReference>
<accession>V5G6H1</accession>
<comment type="catalytic activity">
    <reaction evidence="1">
        <text>4 hydroquinone + O2 = 4 benzosemiquinone + 2 H2O</text>
        <dbReference type="Rhea" id="RHEA:11276"/>
        <dbReference type="ChEBI" id="CHEBI:15377"/>
        <dbReference type="ChEBI" id="CHEBI:15379"/>
        <dbReference type="ChEBI" id="CHEBI:17594"/>
        <dbReference type="ChEBI" id="CHEBI:17977"/>
        <dbReference type="EC" id="1.10.3.2"/>
    </reaction>
</comment>
<dbReference type="PANTHER" id="PTHR11709">
    <property type="entry name" value="MULTI-COPPER OXIDASE"/>
    <property type="match status" value="1"/>
</dbReference>
<dbReference type="FunFam" id="2.60.40.420:FF:000046">
    <property type="entry name" value="Multicopper oxidase"/>
    <property type="match status" value="1"/>
</dbReference>
<dbReference type="Gene3D" id="2.60.40.420">
    <property type="entry name" value="Cupredoxins - blue copper proteins"/>
    <property type="match status" value="3"/>
</dbReference>
<keyword evidence="6 13" id="KW-0732">Signal</keyword>
<dbReference type="CDD" id="cd13880">
    <property type="entry name" value="CuRO_2_MaLCC_like"/>
    <property type="match status" value="1"/>
</dbReference>
<feature type="domain" description="Plastocyanin-like" evidence="16">
    <location>
        <begin position="69"/>
        <end position="183"/>
    </location>
</feature>
<protein>
    <recommendedName>
        <fullName evidence="4">laccase</fullName>
        <ecNumber evidence="4">1.10.3.2</ecNumber>
    </recommendedName>
</protein>
<sequence length="558" mass="62251">MLPLNSLLWTLVTLPSVLCSALTSEHRRDTGCVNSPLNRSCWADGFDISTNYYEEVPDTGVVREYWFNIENTTAAPDGVELPLQLINGSFPGPTIIADWGDTVVVHVTNSLQNNGTGLHFHGIHQNRTTQMDGVPSLTQCPIAPGDSYTYTWRASQYGTGWYHSHFYVQAWDGVFGGIIINGPATANYDVDLGTIFLNDWYHKTADVLDLEAATGGPPTATNGLINGTNSYNDTLGARFETTFEAGTRYRIRLINAAADNHFRFMIDNHTLEVISADFVPIVPYNTTQLSIGMGQRYDVIVTAKDLNSGDFWLRAIPQQACSETDAVDNVKGIVRYDNSSTADPTTSAYSYQDSCLDEESSNLVPYLAMDVSDNYTFHDDETSGVQVTGHALLWTMNKTTFRTEWEYPTLMQVAEGNDTWTTKQHVIELPDADKWVYMVIHSPFAQDHPMHTHSHDHYILGSGYGNVDPNNLNLVNPPRRDTSMLPASGYLAIAFKTDNPGVWLMHCHIAWHTSEGFAVQLLERESEITYDSEVLNRTCANWNRYVASRDVTQHDSGV</sequence>
<dbReference type="EC" id="1.10.3.2" evidence="4"/>
<dbReference type="SUPFAM" id="SSF49503">
    <property type="entry name" value="Cupredoxins"/>
    <property type="match status" value="3"/>
</dbReference>
<dbReference type="EMBL" id="BAUL01000205">
    <property type="protein sequence ID" value="GAD97601.1"/>
    <property type="molecule type" value="Genomic_DNA"/>
</dbReference>
<name>V5G6H1_BYSSN</name>
<comment type="cofactor">
    <cofactor evidence="2">
        <name>Cu cation</name>
        <dbReference type="ChEBI" id="CHEBI:23378"/>
    </cofactor>
</comment>
<dbReference type="InterPro" id="IPR008972">
    <property type="entry name" value="Cupredoxin"/>
</dbReference>
<dbReference type="InterPro" id="IPR045087">
    <property type="entry name" value="Cu-oxidase_fam"/>
</dbReference>
<keyword evidence="7" id="KW-0677">Repeat</keyword>
<feature type="domain" description="Plastocyanin-like" evidence="14">
    <location>
        <begin position="194"/>
        <end position="338"/>
    </location>
</feature>
<keyword evidence="11" id="KW-0325">Glycoprotein</keyword>
<dbReference type="GO" id="GO:0046274">
    <property type="term" value="P:lignin catabolic process"/>
    <property type="evidence" value="ECO:0007669"/>
    <property type="project" value="UniProtKB-KW"/>
</dbReference>
<comment type="caution">
    <text evidence="17">The sequence shown here is derived from an EMBL/GenBank/DDBJ whole genome shotgun (WGS) entry which is preliminary data.</text>
</comment>
<keyword evidence="12" id="KW-0439">Lignin degradation</keyword>
<organism evidence="17 18">
    <name type="scientific">Byssochlamys spectabilis (strain No. 5 / NBRC 109023)</name>
    <name type="common">Paecilomyces variotii</name>
    <dbReference type="NCBI Taxonomy" id="1356009"/>
    <lineage>
        <taxon>Eukaryota</taxon>
        <taxon>Fungi</taxon>
        <taxon>Dikarya</taxon>
        <taxon>Ascomycota</taxon>
        <taxon>Pezizomycotina</taxon>
        <taxon>Eurotiomycetes</taxon>
        <taxon>Eurotiomycetidae</taxon>
        <taxon>Eurotiales</taxon>
        <taxon>Thermoascaceae</taxon>
        <taxon>Paecilomyces</taxon>
    </lineage>
</organism>
<dbReference type="InParanoid" id="V5G6H1"/>
<evidence type="ECO:0000256" key="9">
    <source>
        <dbReference type="ARBA" id="ARBA00023008"/>
    </source>
</evidence>
<evidence type="ECO:0000259" key="16">
    <source>
        <dbReference type="Pfam" id="PF07732"/>
    </source>
</evidence>
<evidence type="ECO:0000256" key="7">
    <source>
        <dbReference type="ARBA" id="ARBA00022737"/>
    </source>
</evidence>
<evidence type="ECO:0000259" key="14">
    <source>
        <dbReference type="Pfam" id="PF00394"/>
    </source>
</evidence>
<dbReference type="CDD" id="cd13901">
    <property type="entry name" value="CuRO_3_MaLCC_like"/>
    <property type="match status" value="1"/>
</dbReference>
<dbReference type="OrthoDB" id="2121828at2759"/>
<dbReference type="InterPro" id="IPR011707">
    <property type="entry name" value="Cu-oxidase-like_N"/>
</dbReference>
<dbReference type="CDD" id="cd13854">
    <property type="entry name" value="CuRO_1_MaLCC_like"/>
    <property type="match status" value="1"/>
</dbReference>
<dbReference type="SMR" id="V5G6H1"/>
<dbReference type="GO" id="GO:0052716">
    <property type="term" value="F:hydroquinone:oxygen oxidoreductase activity"/>
    <property type="evidence" value="ECO:0007669"/>
    <property type="project" value="UniProtKB-EC"/>
</dbReference>
<comment type="similarity">
    <text evidence="3">Belongs to the multicopper oxidase family.</text>
</comment>
<reference evidence="18" key="1">
    <citation type="journal article" date="2014" name="Genome Announc.">
        <title>Draft genome sequence of the formaldehyde-resistant fungus Byssochlamys spectabilis No. 5 (anamorph Paecilomyces variotii No. 5) (NBRC109023).</title>
        <authorList>
            <person name="Oka T."/>
            <person name="Ekino K."/>
            <person name="Fukuda K."/>
            <person name="Nomura Y."/>
        </authorList>
    </citation>
    <scope>NUCLEOTIDE SEQUENCE [LARGE SCALE GENOMIC DNA]</scope>
    <source>
        <strain evidence="18">No. 5 / NBRC 109023</strain>
    </source>
</reference>
<dbReference type="HOGENOM" id="CLU_006504_3_2_1"/>
<evidence type="ECO:0000256" key="2">
    <source>
        <dbReference type="ARBA" id="ARBA00001935"/>
    </source>
</evidence>
<dbReference type="InterPro" id="IPR011706">
    <property type="entry name" value="Cu-oxidase_C"/>
</dbReference>
<keyword evidence="10" id="KW-1015">Disulfide bond</keyword>
<dbReference type="Pfam" id="PF00394">
    <property type="entry name" value="Cu-oxidase"/>
    <property type="match status" value="1"/>
</dbReference>
<keyword evidence="8" id="KW-0560">Oxidoreductase</keyword>
<gene>
    <name evidence="17" type="ORF">PVAR5_6281</name>
</gene>
<evidence type="ECO:0000256" key="5">
    <source>
        <dbReference type="ARBA" id="ARBA00022723"/>
    </source>
</evidence>
<dbReference type="Pfam" id="PF07732">
    <property type="entry name" value="Cu-oxidase_3"/>
    <property type="match status" value="1"/>
</dbReference>
<dbReference type="FunFam" id="2.60.40.420:FF:000021">
    <property type="entry name" value="Extracellular dihydrogeodin oxidase/laccase"/>
    <property type="match status" value="1"/>
</dbReference>
<feature type="signal peptide" evidence="13">
    <location>
        <begin position="1"/>
        <end position="19"/>
    </location>
</feature>
<keyword evidence="9" id="KW-0186">Copper</keyword>
<dbReference type="FunFam" id="2.60.40.420:FF:000038">
    <property type="entry name" value="Extracellular dihydrogeodin oxidase/laccase"/>
    <property type="match status" value="1"/>
</dbReference>
<evidence type="ECO:0000256" key="10">
    <source>
        <dbReference type="ARBA" id="ARBA00023157"/>
    </source>
</evidence>
<evidence type="ECO:0000256" key="3">
    <source>
        <dbReference type="ARBA" id="ARBA00010609"/>
    </source>
</evidence>
<dbReference type="AlphaFoldDB" id="V5G6H1"/>
<evidence type="ECO:0000256" key="8">
    <source>
        <dbReference type="ARBA" id="ARBA00023002"/>
    </source>
</evidence>
<dbReference type="eggNOG" id="KOG1263">
    <property type="taxonomic scope" value="Eukaryota"/>
</dbReference>
<evidence type="ECO:0000256" key="4">
    <source>
        <dbReference type="ARBA" id="ARBA00012297"/>
    </source>
</evidence>
<proteinExistence type="inferred from homology"/>
<evidence type="ECO:0000256" key="1">
    <source>
        <dbReference type="ARBA" id="ARBA00000349"/>
    </source>
</evidence>
<evidence type="ECO:0000259" key="15">
    <source>
        <dbReference type="Pfam" id="PF07731"/>
    </source>
</evidence>
<evidence type="ECO:0000256" key="12">
    <source>
        <dbReference type="ARBA" id="ARBA00023185"/>
    </source>
</evidence>
<evidence type="ECO:0000313" key="18">
    <source>
        <dbReference type="Proteomes" id="UP000018001"/>
    </source>
</evidence>
<feature type="chain" id="PRO_5004736763" description="laccase" evidence="13">
    <location>
        <begin position="20"/>
        <end position="558"/>
    </location>
</feature>
<keyword evidence="18" id="KW-1185">Reference proteome</keyword>
<feature type="domain" description="Plastocyanin-like" evidence="15">
    <location>
        <begin position="404"/>
        <end position="525"/>
    </location>
</feature>
<keyword evidence="5" id="KW-0479">Metal-binding</keyword>